<gene>
    <name evidence="1" type="ORF">NDU88_004516</name>
</gene>
<keyword evidence="2" id="KW-1185">Reference proteome</keyword>
<sequence length="54" mass="6509">FVQEKLCHTCKEHRRNILNRQVYDLITKNAPLEITDHKLLGWYIMLSAEDRKII</sequence>
<feature type="non-terminal residue" evidence="1">
    <location>
        <position position="54"/>
    </location>
</feature>
<accession>A0AAV7UGQ4</accession>
<evidence type="ECO:0000313" key="2">
    <source>
        <dbReference type="Proteomes" id="UP001066276"/>
    </source>
</evidence>
<feature type="non-terminal residue" evidence="1">
    <location>
        <position position="1"/>
    </location>
</feature>
<comment type="caution">
    <text evidence="1">The sequence shown here is derived from an EMBL/GenBank/DDBJ whole genome shotgun (WGS) entry which is preliminary data.</text>
</comment>
<name>A0AAV7UGQ4_PLEWA</name>
<dbReference type="Proteomes" id="UP001066276">
    <property type="component" value="Chromosome 3_1"/>
</dbReference>
<evidence type="ECO:0000313" key="1">
    <source>
        <dbReference type="EMBL" id="KAJ1187746.1"/>
    </source>
</evidence>
<dbReference type="EMBL" id="JANPWB010000005">
    <property type="protein sequence ID" value="KAJ1187746.1"/>
    <property type="molecule type" value="Genomic_DNA"/>
</dbReference>
<proteinExistence type="predicted"/>
<reference evidence="1" key="1">
    <citation type="journal article" date="2022" name="bioRxiv">
        <title>Sequencing and chromosome-scale assembly of the giantPleurodeles waltlgenome.</title>
        <authorList>
            <person name="Brown T."/>
            <person name="Elewa A."/>
            <person name="Iarovenko S."/>
            <person name="Subramanian E."/>
            <person name="Araus A.J."/>
            <person name="Petzold A."/>
            <person name="Susuki M."/>
            <person name="Suzuki K.-i.T."/>
            <person name="Hayashi T."/>
            <person name="Toyoda A."/>
            <person name="Oliveira C."/>
            <person name="Osipova E."/>
            <person name="Leigh N.D."/>
            <person name="Simon A."/>
            <person name="Yun M.H."/>
        </authorList>
    </citation>
    <scope>NUCLEOTIDE SEQUENCE</scope>
    <source>
        <strain evidence="1">20211129_DDA</strain>
        <tissue evidence="1">Liver</tissue>
    </source>
</reference>
<organism evidence="1 2">
    <name type="scientific">Pleurodeles waltl</name>
    <name type="common">Iberian ribbed newt</name>
    <dbReference type="NCBI Taxonomy" id="8319"/>
    <lineage>
        <taxon>Eukaryota</taxon>
        <taxon>Metazoa</taxon>
        <taxon>Chordata</taxon>
        <taxon>Craniata</taxon>
        <taxon>Vertebrata</taxon>
        <taxon>Euteleostomi</taxon>
        <taxon>Amphibia</taxon>
        <taxon>Batrachia</taxon>
        <taxon>Caudata</taxon>
        <taxon>Salamandroidea</taxon>
        <taxon>Salamandridae</taxon>
        <taxon>Pleurodelinae</taxon>
        <taxon>Pleurodeles</taxon>
    </lineage>
</organism>
<dbReference type="AlphaFoldDB" id="A0AAV7UGQ4"/>
<protein>
    <submittedName>
        <fullName evidence="1">Uncharacterized protein</fullName>
    </submittedName>
</protein>